<dbReference type="InterPro" id="IPR014277">
    <property type="entry name" value="Orc1/Cdc6_arc"/>
</dbReference>
<dbReference type="Pfam" id="PF22703">
    <property type="entry name" value="Cdc6_lid"/>
    <property type="match status" value="1"/>
</dbReference>
<evidence type="ECO:0000256" key="2">
    <source>
        <dbReference type="ARBA" id="ARBA00022705"/>
    </source>
</evidence>
<evidence type="ECO:0000256" key="5">
    <source>
        <dbReference type="HAMAP-Rule" id="MF_01407"/>
    </source>
</evidence>
<evidence type="ECO:0000256" key="4">
    <source>
        <dbReference type="ARBA" id="ARBA00022840"/>
    </source>
</evidence>
<dbReference type="NCBIfam" id="NF001624">
    <property type="entry name" value="PRK00411.1-2"/>
    <property type="match status" value="1"/>
</dbReference>
<keyword evidence="4 5" id="KW-0067">ATP-binding</keyword>
<feature type="binding site" evidence="5">
    <location>
        <position position="217"/>
    </location>
    <ligand>
        <name>ATP</name>
        <dbReference type="ChEBI" id="CHEBI:30616"/>
    </ligand>
</feature>
<dbReference type="Gene3D" id="3.40.50.300">
    <property type="entry name" value="P-loop containing nucleotide triphosphate hydrolases"/>
    <property type="match status" value="1"/>
</dbReference>
<dbReference type="InterPro" id="IPR027417">
    <property type="entry name" value="P-loop_NTPase"/>
</dbReference>
<dbReference type="PANTHER" id="PTHR10763">
    <property type="entry name" value="CELL DIVISION CONTROL PROTEIN 6-RELATED"/>
    <property type="match status" value="1"/>
</dbReference>
<comment type="caution">
    <text evidence="7">The sequence shown here is derived from an EMBL/GenBank/DDBJ whole genome shotgun (WGS) entry which is preliminary data.</text>
</comment>
<dbReference type="GO" id="GO:0006260">
    <property type="term" value="P:DNA replication"/>
    <property type="evidence" value="ECO:0007669"/>
    <property type="project" value="UniProtKB-UniRule"/>
</dbReference>
<dbReference type="AlphaFoldDB" id="A0A8J7W785"/>
<dbReference type="EMBL" id="JWHL01000017">
    <property type="protein sequence ID" value="MBR1369661.1"/>
    <property type="molecule type" value="Genomic_DNA"/>
</dbReference>
<gene>
    <name evidence="7" type="ORF">RJ53_09315</name>
</gene>
<evidence type="ECO:0000256" key="1">
    <source>
        <dbReference type="ARBA" id="ARBA00006184"/>
    </source>
</evidence>
<accession>A0A8J7W785</accession>
<reference evidence="7" key="1">
    <citation type="submission" date="2014-12" db="EMBL/GenBank/DDBJ databases">
        <authorList>
            <person name="Huang H.-H."/>
            <person name="Chen S.-C."/>
            <person name="Lai M.-C."/>
        </authorList>
    </citation>
    <scope>NUCLEOTIDE SEQUENCE</scope>
    <source>
        <strain evidence="7">K1F9705b</strain>
    </source>
</reference>
<dbReference type="InterPro" id="IPR050311">
    <property type="entry name" value="ORC1/CDC6"/>
</dbReference>
<feature type="binding site" evidence="5">
    <location>
        <position position="205"/>
    </location>
    <ligand>
        <name>ATP</name>
        <dbReference type="ChEBI" id="CHEBI:30616"/>
    </ligand>
</feature>
<dbReference type="Proteomes" id="UP000730161">
    <property type="component" value="Unassembled WGS sequence"/>
</dbReference>
<dbReference type="PANTHER" id="PTHR10763:SF26">
    <property type="entry name" value="CELL DIVISION CONTROL PROTEIN 6 HOMOLOG"/>
    <property type="match status" value="1"/>
</dbReference>
<dbReference type="InterPro" id="IPR055237">
    <property type="entry name" value="Cdc6_lid"/>
</dbReference>
<dbReference type="NCBIfam" id="TIGR02928">
    <property type="entry name" value="orc1/cdc6 family replication initiation protein"/>
    <property type="match status" value="1"/>
</dbReference>
<sequence>MKQELITHQELFKNAAILDCDHTPETVHFRERQLAELAFRVRPGLNGFRPVTTLCRGLPGTGKTACIHHLFTEIEKTTKRLVPVYVNCRTDQTKYQVFSTIYTKLLGHAPPRTGIPARRLMDAIAKVMVDREIILLVCLDDLCHLIHAGTQTAILSSLTRMYLDYPGCRIGLILTMSDQDTDLADLIEGSVYSGLLPEEIFFPPYSGDEIRTILSDRVKGAIRPDALSPEMLDLIVSETQKGADIRIGLALLQRSLLSADRAGRRSVEREDIVSSSGDARLLRLRETIRILSAKERRILPIIATLPERPVPTSGQVYAIVRDREEISYTTFYERLKTLAHLGLLELSIRQRKGRTSEIRLRYEADEVMGICAGMEEERG</sequence>
<comment type="similarity">
    <text evidence="1 5">Belongs to the CDC6/cdc18 family.</text>
</comment>
<protein>
    <recommendedName>
        <fullName evidence="5">ORC1-type DNA replication protein</fullName>
    </recommendedName>
</protein>
<keyword evidence="3 5" id="KW-0547">Nucleotide-binding</keyword>
<evidence type="ECO:0000259" key="6">
    <source>
        <dbReference type="SMART" id="SM01074"/>
    </source>
</evidence>
<feature type="domain" description="Cdc6 C-terminal" evidence="6">
    <location>
        <begin position="298"/>
        <end position="370"/>
    </location>
</feature>
<dbReference type="InterPro" id="IPR036390">
    <property type="entry name" value="WH_DNA-bd_sf"/>
</dbReference>
<comment type="function">
    <text evidence="5">Involved in regulation of DNA replication.</text>
</comment>
<dbReference type="Gene3D" id="1.10.8.60">
    <property type="match status" value="1"/>
</dbReference>
<dbReference type="OrthoDB" id="107640at2157"/>
<dbReference type="SMART" id="SM01074">
    <property type="entry name" value="Cdc6_C"/>
    <property type="match status" value="1"/>
</dbReference>
<dbReference type="InterPro" id="IPR015163">
    <property type="entry name" value="Cdc6_C"/>
</dbReference>
<dbReference type="InterPro" id="IPR049945">
    <property type="entry name" value="AAA_22"/>
</dbReference>
<keyword evidence="2 5" id="KW-0235">DNA replication</keyword>
<dbReference type="GO" id="GO:0016887">
    <property type="term" value="F:ATP hydrolysis activity"/>
    <property type="evidence" value="ECO:0007669"/>
    <property type="project" value="InterPro"/>
</dbReference>
<keyword evidence="8" id="KW-1185">Reference proteome</keyword>
<dbReference type="HAMAP" id="MF_01407">
    <property type="entry name" value="ORC1_type_DNA_replic_protein"/>
    <property type="match status" value="1"/>
</dbReference>
<dbReference type="Pfam" id="PF13401">
    <property type="entry name" value="AAA_22"/>
    <property type="match status" value="1"/>
</dbReference>
<dbReference type="GO" id="GO:0005524">
    <property type="term" value="F:ATP binding"/>
    <property type="evidence" value="ECO:0007669"/>
    <property type="project" value="UniProtKB-UniRule"/>
</dbReference>
<feature type="binding site" evidence="5">
    <location>
        <begin position="61"/>
        <end position="65"/>
    </location>
    <ligand>
        <name>ATP</name>
        <dbReference type="ChEBI" id="CHEBI:30616"/>
    </ligand>
</feature>
<organism evidence="7 8">
    <name type="scientific">Methanocalculus chunghsingensis</name>
    <dbReference type="NCBI Taxonomy" id="156457"/>
    <lineage>
        <taxon>Archaea</taxon>
        <taxon>Methanobacteriati</taxon>
        <taxon>Methanobacteriota</taxon>
        <taxon>Stenosarchaea group</taxon>
        <taxon>Methanomicrobia</taxon>
        <taxon>Methanomicrobiales</taxon>
        <taxon>Methanocalculaceae</taxon>
        <taxon>Methanocalculus</taxon>
    </lineage>
</organism>
<evidence type="ECO:0000313" key="7">
    <source>
        <dbReference type="EMBL" id="MBR1369661.1"/>
    </source>
</evidence>
<name>A0A8J7W785_9EURY</name>
<dbReference type="SUPFAM" id="SSF52540">
    <property type="entry name" value="P-loop containing nucleoside triphosphate hydrolases"/>
    <property type="match status" value="1"/>
</dbReference>
<evidence type="ECO:0000313" key="8">
    <source>
        <dbReference type="Proteomes" id="UP000730161"/>
    </source>
</evidence>
<dbReference type="RefSeq" id="WP_211531399.1">
    <property type="nucleotide sequence ID" value="NZ_JWHL01000017.1"/>
</dbReference>
<evidence type="ECO:0000256" key="3">
    <source>
        <dbReference type="ARBA" id="ARBA00022741"/>
    </source>
</evidence>
<dbReference type="SUPFAM" id="SSF46785">
    <property type="entry name" value="Winged helix' DNA-binding domain"/>
    <property type="match status" value="1"/>
</dbReference>
<proteinExistence type="inferred from homology"/>